<dbReference type="RefSeq" id="WP_217944917.1">
    <property type="nucleotide sequence ID" value="NZ_JAHTGR010000014.1"/>
</dbReference>
<evidence type="ECO:0000256" key="8">
    <source>
        <dbReference type="PROSITE-ProRule" id="PRU00169"/>
    </source>
</evidence>
<reference evidence="13" key="2">
    <citation type="submission" date="2022-03" db="EMBL/GenBank/DDBJ databases">
        <title>Genome Encyclopedia of Bacteria and Archaea VI: Functional Genomics of Type Strains.</title>
        <authorList>
            <person name="Whitman W."/>
        </authorList>
    </citation>
    <scope>NUCLEOTIDE SEQUENCE</scope>
    <source>
        <strain evidence="13">HSC-15S17</strain>
    </source>
</reference>
<dbReference type="GO" id="GO:0000976">
    <property type="term" value="F:transcription cis-regulatory region binding"/>
    <property type="evidence" value="ECO:0007669"/>
    <property type="project" value="TreeGrafter"/>
</dbReference>
<evidence type="ECO:0000313" key="12">
    <source>
        <dbReference type="EMBL" id="MBV6323959.1"/>
    </source>
</evidence>
<feature type="domain" description="Response regulatory" evidence="10">
    <location>
        <begin position="25"/>
        <end position="140"/>
    </location>
</feature>
<dbReference type="InterPro" id="IPR039420">
    <property type="entry name" value="WalR-like"/>
</dbReference>
<dbReference type="Pfam" id="PF00486">
    <property type="entry name" value="Trans_reg_C"/>
    <property type="match status" value="1"/>
</dbReference>
<evidence type="ECO:0000256" key="4">
    <source>
        <dbReference type="ARBA" id="ARBA00023012"/>
    </source>
</evidence>
<dbReference type="PROSITE" id="PS50110">
    <property type="entry name" value="RESPONSE_REGULATORY"/>
    <property type="match status" value="1"/>
</dbReference>
<dbReference type="PANTHER" id="PTHR48111:SF39">
    <property type="entry name" value="TRANSCRIPTIONAL REGULATORY PROTEIN CPXR"/>
    <property type="match status" value="1"/>
</dbReference>
<evidence type="ECO:0000313" key="15">
    <source>
        <dbReference type="Proteomes" id="UP001162889"/>
    </source>
</evidence>
<keyword evidence="2" id="KW-0963">Cytoplasm</keyword>
<keyword evidence="4" id="KW-0902">Two-component regulatory system</keyword>
<dbReference type="GO" id="GO:0006355">
    <property type="term" value="P:regulation of DNA-templated transcription"/>
    <property type="evidence" value="ECO:0007669"/>
    <property type="project" value="InterPro"/>
</dbReference>
<feature type="domain" description="OmpR/PhoB-type" evidence="11">
    <location>
        <begin position="162"/>
        <end position="263"/>
    </location>
</feature>
<keyword evidence="6 9" id="KW-0238">DNA-binding</keyword>
<evidence type="ECO:0000256" key="1">
    <source>
        <dbReference type="ARBA" id="ARBA00004496"/>
    </source>
</evidence>
<keyword evidence="15" id="KW-1185">Reference proteome</keyword>
<dbReference type="Proteomes" id="UP001162889">
    <property type="component" value="Unassembled WGS sequence"/>
</dbReference>
<proteinExistence type="predicted"/>
<evidence type="ECO:0000256" key="3">
    <source>
        <dbReference type="ARBA" id="ARBA00022553"/>
    </source>
</evidence>
<dbReference type="EMBL" id="JALJZU010000010">
    <property type="protein sequence ID" value="MCP2011059.1"/>
    <property type="molecule type" value="Genomic_DNA"/>
</dbReference>
<keyword evidence="5" id="KW-0805">Transcription regulation</keyword>
<keyword evidence="7" id="KW-0804">Transcription</keyword>
<evidence type="ECO:0000259" key="11">
    <source>
        <dbReference type="PROSITE" id="PS51755"/>
    </source>
</evidence>
<dbReference type="GO" id="GO:0005829">
    <property type="term" value="C:cytosol"/>
    <property type="evidence" value="ECO:0007669"/>
    <property type="project" value="TreeGrafter"/>
</dbReference>
<name>A0AA41HGC4_9BURK</name>
<dbReference type="Pfam" id="PF00072">
    <property type="entry name" value="Response_reg"/>
    <property type="match status" value="1"/>
</dbReference>
<accession>A0AA41HGC4</accession>
<dbReference type="PROSITE" id="PS51755">
    <property type="entry name" value="OMPR_PHOB"/>
    <property type="match status" value="1"/>
</dbReference>
<comment type="caution">
    <text evidence="12">The sequence shown here is derived from an EMBL/GenBank/DDBJ whole genome shotgun (WGS) entry which is preliminary data.</text>
</comment>
<feature type="DNA-binding region" description="OmpR/PhoB-type" evidence="9">
    <location>
        <begin position="162"/>
        <end position="263"/>
    </location>
</feature>
<dbReference type="GO" id="GO:0032993">
    <property type="term" value="C:protein-DNA complex"/>
    <property type="evidence" value="ECO:0007669"/>
    <property type="project" value="TreeGrafter"/>
</dbReference>
<keyword evidence="3 8" id="KW-0597">Phosphoprotein</keyword>
<comment type="subcellular location">
    <subcellularLocation>
        <location evidence="1">Cytoplasm</location>
    </subcellularLocation>
</comment>
<reference evidence="12" key="1">
    <citation type="submission" date="2021-07" db="EMBL/GenBank/DDBJ databases">
        <title>Characterization of violacein-producing bacteria and related species.</title>
        <authorList>
            <person name="Wilson H.S."/>
            <person name="De Leon M.E."/>
        </authorList>
    </citation>
    <scope>NUCLEOTIDE SEQUENCE</scope>
    <source>
        <strain evidence="12">HSC-15S17</strain>
    </source>
</reference>
<gene>
    <name evidence="12" type="ORF">KVP70_23775</name>
    <name evidence="13" type="ORF">L1274_004805</name>
</gene>
<dbReference type="InterPro" id="IPR001867">
    <property type="entry name" value="OmpR/PhoB-type_DNA-bd"/>
</dbReference>
<protein>
    <submittedName>
        <fullName evidence="12">Response regulator transcription factor</fullName>
    </submittedName>
    <submittedName>
        <fullName evidence="13">Two-component system response regulator CpxR</fullName>
    </submittedName>
</protein>
<dbReference type="PANTHER" id="PTHR48111">
    <property type="entry name" value="REGULATOR OF RPOS"/>
    <property type="match status" value="1"/>
</dbReference>
<evidence type="ECO:0000259" key="10">
    <source>
        <dbReference type="PROSITE" id="PS50110"/>
    </source>
</evidence>
<dbReference type="GO" id="GO:0000156">
    <property type="term" value="F:phosphorelay response regulator activity"/>
    <property type="evidence" value="ECO:0007669"/>
    <property type="project" value="TreeGrafter"/>
</dbReference>
<organism evidence="12 14">
    <name type="scientific">Duganella violaceipulchra</name>
    <dbReference type="NCBI Taxonomy" id="2849652"/>
    <lineage>
        <taxon>Bacteria</taxon>
        <taxon>Pseudomonadati</taxon>
        <taxon>Pseudomonadota</taxon>
        <taxon>Betaproteobacteria</taxon>
        <taxon>Burkholderiales</taxon>
        <taxon>Oxalobacteraceae</taxon>
        <taxon>Telluria group</taxon>
        <taxon>Duganella</taxon>
    </lineage>
</organism>
<evidence type="ECO:0000256" key="7">
    <source>
        <dbReference type="ARBA" id="ARBA00023163"/>
    </source>
</evidence>
<dbReference type="InterPro" id="IPR001789">
    <property type="entry name" value="Sig_transdc_resp-reg_receiver"/>
</dbReference>
<feature type="modified residue" description="4-aspartylphosphate" evidence="8">
    <location>
        <position position="76"/>
    </location>
</feature>
<evidence type="ECO:0000256" key="9">
    <source>
        <dbReference type="PROSITE-ProRule" id="PRU01091"/>
    </source>
</evidence>
<evidence type="ECO:0000256" key="5">
    <source>
        <dbReference type="ARBA" id="ARBA00023015"/>
    </source>
</evidence>
<dbReference type="EMBL" id="JAHTGR010000014">
    <property type="protein sequence ID" value="MBV6323959.1"/>
    <property type="molecule type" value="Genomic_DNA"/>
</dbReference>
<evidence type="ECO:0000313" key="13">
    <source>
        <dbReference type="EMBL" id="MCP2011059.1"/>
    </source>
</evidence>
<evidence type="ECO:0000256" key="2">
    <source>
        <dbReference type="ARBA" id="ARBA00022490"/>
    </source>
</evidence>
<sequence length="269" mass="29361">MNPHRTLARTKDGAPPGNIRTATTSVLLVDDDVGIRQLLTEYLAGEMIQLQTVQDGWIAHELLRTPDHGFDLLLLDVMLPGQSGFDILQRLRRNSALPVIMTTGRASEADRITGLELGADDYLPKPFSPRELLARMRAVLRRNGGPAIQKAPSPSPDAAPTPDVFQVGGLISTRDSLEVRVGPSIVRLTDVEARLLKILMRSAGHMIGREQLTLWALGRKHQPQDRSLDTHVSNLRRKLGLTGNTLGLPMLRSVRGLGYLLTATCGAPA</sequence>
<dbReference type="CDD" id="cd00383">
    <property type="entry name" value="trans_reg_C"/>
    <property type="match status" value="1"/>
</dbReference>
<dbReference type="SMART" id="SM00448">
    <property type="entry name" value="REC"/>
    <property type="match status" value="1"/>
</dbReference>
<dbReference type="Proteomes" id="UP001155901">
    <property type="component" value="Unassembled WGS sequence"/>
</dbReference>
<evidence type="ECO:0000256" key="6">
    <source>
        <dbReference type="ARBA" id="ARBA00023125"/>
    </source>
</evidence>
<evidence type="ECO:0000313" key="14">
    <source>
        <dbReference type="Proteomes" id="UP001155901"/>
    </source>
</evidence>
<dbReference type="SMART" id="SM00862">
    <property type="entry name" value="Trans_reg_C"/>
    <property type="match status" value="1"/>
</dbReference>
<dbReference type="AlphaFoldDB" id="A0AA41HGC4"/>